<reference evidence="1" key="1">
    <citation type="submission" date="2023-11" db="EMBL/GenBank/DDBJ databases">
        <authorList>
            <person name="Poullet M."/>
        </authorList>
    </citation>
    <scope>NUCLEOTIDE SEQUENCE</scope>
    <source>
        <strain evidence="1">E1834</strain>
    </source>
</reference>
<dbReference type="EMBL" id="CAVMJV010000055">
    <property type="protein sequence ID" value="CAK5084972.1"/>
    <property type="molecule type" value="Genomic_DNA"/>
</dbReference>
<protein>
    <submittedName>
        <fullName evidence="1">Uncharacterized protein</fullName>
    </submittedName>
</protein>
<organism evidence="1 2">
    <name type="scientific">Meloidogyne enterolobii</name>
    <name type="common">Root-knot nematode worm</name>
    <name type="synonym">Meloidogyne mayaguensis</name>
    <dbReference type="NCBI Taxonomy" id="390850"/>
    <lineage>
        <taxon>Eukaryota</taxon>
        <taxon>Metazoa</taxon>
        <taxon>Ecdysozoa</taxon>
        <taxon>Nematoda</taxon>
        <taxon>Chromadorea</taxon>
        <taxon>Rhabditida</taxon>
        <taxon>Tylenchina</taxon>
        <taxon>Tylenchomorpha</taxon>
        <taxon>Tylenchoidea</taxon>
        <taxon>Meloidogynidae</taxon>
        <taxon>Meloidogyninae</taxon>
        <taxon>Meloidogyne</taxon>
    </lineage>
</organism>
<keyword evidence="2" id="KW-1185">Reference proteome</keyword>
<gene>
    <name evidence="1" type="ORF">MENTE1834_LOCUS32386</name>
</gene>
<proteinExistence type="predicted"/>
<evidence type="ECO:0000313" key="2">
    <source>
        <dbReference type="Proteomes" id="UP001497535"/>
    </source>
</evidence>
<comment type="caution">
    <text evidence="1">The sequence shown here is derived from an EMBL/GenBank/DDBJ whole genome shotgun (WGS) entry which is preliminary data.</text>
</comment>
<sequence>MEVLFKKINLHFVNQHPLEKFKTFPLHEKIIYIGGIHVEEKKILTEKIYKLNNKRVKLF</sequence>
<evidence type="ECO:0000313" key="1">
    <source>
        <dbReference type="EMBL" id="CAK5084972.1"/>
    </source>
</evidence>
<name>A0ACB1A0R1_MELEN</name>
<dbReference type="Proteomes" id="UP001497535">
    <property type="component" value="Unassembled WGS sequence"/>
</dbReference>
<accession>A0ACB1A0R1</accession>